<evidence type="ECO:0000313" key="2">
    <source>
        <dbReference type="Proteomes" id="UP000031847"/>
    </source>
</evidence>
<name>A0A0B8QM41_LACLL</name>
<accession>A0A0B8QM41</accession>
<evidence type="ECO:0000313" key="1">
    <source>
        <dbReference type="EMBL" id="GAM81100.1"/>
    </source>
</evidence>
<dbReference type="AlphaFoldDB" id="A0A0B8QM41"/>
<proteinExistence type="predicted"/>
<comment type="caution">
    <text evidence="1">The sequence shown here is derived from an EMBL/GenBank/DDBJ whole genome shotgun (WGS) entry which is preliminary data.</text>
</comment>
<dbReference type="Proteomes" id="UP000031847">
    <property type="component" value="Unassembled WGS sequence"/>
</dbReference>
<gene>
    <name evidence="1" type="ORF">JCM5805K_2218</name>
</gene>
<protein>
    <submittedName>
        <fullName evidence="1">Predicted nucleotide-utilizing enzyme related to molybdopterin-biosynthesis enzyme MoeA</fullName>
    </submittedName>
</protein>
<sequence>MIMSFNFTKTVVFTVKEKMPFNIPYDEEEFEKFSHALLVDKNAEWLGGYLFNIKNIVSIKRV</sequence>
<reference evidence="1 2" key="1">
    <citation type="submission" date="2015-01" db="EMBL/GenBank/DDBJ databases">
        <title>Lactococcus lactis subsp.lactis JCM 5805 whole genome shotgun sequence.</title>
        <authorList>
            <person name="Fujii T."/>
            <person name="Tomita Y."/>
            <person name="Ikushima S."/>
            <person name="Fujiwara D."/>
        </authorList>
    </citation>
    <scope>NUCLEOTIDE SEQUENCE [LARGE SCALE GENOMIC DNA]</scope>
    <source>
        <strain evidence="1 2">JCM 5805</strain>
    </source>
</reference>
<dbReference type="EMBL" id="BBSI01000034">
    <property type="protein sequence ID" value="GAM81100.1"/>
    <property type="molecule type" value="Genomic_DNA"/>
</dbReference>
<organism evidence="1 2">
    <name type="scientific">Lactococcus lactis subsp. lactis</name>
    <name type="common">Streptococcus lactis</name>
    <dbReference type="NCBI Taxonomy" id="1360"/>
    <lineage>
        <taxon>Bacteria</taxon>
        <taxon>Bacillati</taxon>
        <taxon>Bacillota</taxon>
        <taxon>Bacilli</taxon>
        <taxon>Lactobacillales</taxon>
        <taxon>Streptococcaceae</taxon>
        <taxon>Lactococcus</taxon>
    </lineage>
</organism>